<dbReference type="PANTHER" id="PTHR10491">
    <property type="entry name" value="DTDP-4-DEHYDRORHAMNOSE REDUCTASE"/>
    <property type="match status" value="1"/>
</dbReference>
<evidence type="ECO:0000256" key="3">
    <source>
        <dbReference type="ARBA" id="ARBA00012929"/>
    </source>
</evidence>
<evidence type="ECO:0000256" key="2">
    <source>
        <dbReference type="ARBA" id="ARBA00010944"/>
    </source>
</evidence>
<proteinExistence type="inferred from homology"/>
<evidence type="ECO:0000259" key="7">
    <source>
        <dbReference type="Pfam" id="PF04321"/>
    </source>
</evidence>
<dbReference type="GO" id="GO:0019305">
    <property type="term" value="P:dTDP-rhamnose biosynthetic process"/>
    <property type="evidence" value="ECO:0007669"/>
    <property type="project" value="UniProtKB-UniPathway"/>
</dbReference>
<dbReference type="Gene3D" id="3.90.25.10">
    <property type="entry name" value="UDP-galactose 4-epimerase, domain 1"/>
    <property type="match status" value="1"/>
</dbReference>
<reference evidence="8 9" key="1">
    <citation type="submission" date="2019-03" db="EMBL/GenBank/DDBJ databases">
        <title>Genomic Encyclopedia of Type Strains, Phase IV (KMG-IV): sequencing the most valuable type-strain genomes for metagenomic binning, comparative biology and taxonomic classification.</title>
        <authorList>
            <person name="Goeker M."/>
        </authorList>
    </citation>
    <scope>NUCLEOTIDE SEQUENCE [LARGE SCALE GENOMIC DNA]</scope>
    <source>
        <strain evidence="8 9">DSM 100309</strain>
    </source>
</reference>
<dbReference type="CDD" id="cd05254">
    <property type="entry name" value="dTDP_HR_like_SDR_e"/>
    <property type="match status" value="1"/>
</dbReference>
<dbReference type="EC" id="1.1.1.133" evidence="3 6"/>
<dbReference type="GO" id="GO:0008831">
    <property type="term" value="F:dTDP-4-dehydrorhamnose reductase activity"/>
    <property type="evidence" value="ECO:0007669"/>
    <property type="project" value="UniProtKB-EC"/>
</dbReference>
<comment type="pathway">
    <text evidence="1 6">Carbohydrate biosynthesis; dTDP-L-rhamnose biosynthesis.</text>
</comment>
<comment type="function">
    <text evidence="6">Catalyzes the reduction of dTDP-6-deoxy-L-lyxo-4-hexulose to yield dTDP-L-rhamnose.</text>
</comment>
<evidence type="ECO:0000256" key="6">
    <source>
        <dbReference type="RuleBase" id="RU364082"/>
    </source>
</evidence>
<dbReference type="AlphaFoldDB" id="A0A4R3Y1X9"/>
<protein>
    <recommendedName>
        <fullName evidence="4 6">dTDP-4-dehydrorhamnose reductase</fullName>
        <ecNumber evidence="3 6">1.1.1.133</ecNumber>
    </recommendedName>
</protein>
<dbReference type="Gene3D" id="3.40.50.720">
    <property type="entry name" value="NAD(P)-binding Rossmann-like Domain"/>
    <property type="match status" value="1"/>
</dbReference>
<feature type="domain" description="RmlD-like substrate binding" evidence="7">
    <location>
        <begin position="1"/>
        <end position="296"/>
    </location>
</feature>
<organism evidence="8 9">
    <name type="scientific">Sulfurirhabdus autotrophica</name>
    <dbReference type="NCBI Taxonomy" id="1706046"/>
    <lineage>
        <taxon>Bacteria</taxon>
        <taxon>Pseudomonadati</taxon>
        <taxon>Pseudomonadota</taxon>
        <taxon>Betaproteobacteria</taxon>
        <taxon>Nitrosomonadales</taxon>
        <taxon>Sulfuricellaceae</taxon>
        <taxon>Sulfurirhabdus</taxon>
    </lineage>
</organism>
<sequence>MKILLIGKNGQVGWELQRTLATLGDVIPVDRNQMDLANPDSIRAVIREAKPDIIVNAAAYTAVDKAESEPELAMAINGVAPGIMAEEAKRLNALVVHYSTDYVFDGTKQGAYTEEDIPNPINVYGKTKLAGEQAVQAVDVQHIILRTSWVYGVRGKNFLLTILRLAKERDELKIVDDQIGAPTWSRMIAEATGQILAQKLSPFSINQHSFSELYGVYHLTSGGQTTWYGFTKAILQHQSVIDCGLLPKLIPISTKEYPLPAKRPENSVLSSGSLIKTFGLTLPVWDRALSICLDEINF</sequence>
<dbReference type="Proteomes" id="UP000295367">
    <property type="component" value="Unassembled WGS sequence"/>
</dbReference>
<accession>A0A4R3Y1X9</accession>
<dbReference type="InterPro" id="IPR036291">
    <property type="entry name" value="NAD(P)-bd_dom_sf"/>
</dbReference>
<gene>
    <name evidence="8" type="ORF">EDC63_11218</name>
</gene>
<evidence type="ECO:0000313" key="8">
    <source>
        <dbReference type="EMBL" id="TCV84254.1"/>
    </source>
</evidence>
<keyword evidence="9" id="KW-1185">Reference proteome</keyword>
<dbReference type="PANTHER" id="PTHR10491:SF4">
    <property type="entry name" value="METHIONINE ADENOSYLTRANSFERASE 2 SUBUNIT BETA"/>
    <property type="match status" value="1"/>
</dbReference>
<comment type="caution">
    <text evidence="8">The sequence shown here is derived from an EMBL/GenBank/DDBJ whole genome shotgun (WGS) entry which is preliminary data.</text>
</comment>
<comment type="cofactor">
    <cofactor evidence="6">
        <name>Mg(2+)</name>
        <dbReference type="ChEBI" id="CHEBI:18420"/>
    </cofactor>
    <text evidence="6">Binds 1 Mg(2+) ion per monomer.</text>
</comment>
<dbReference type="OrthoDB" id="9803892at2"/>
<dbReference type="NCBIfam" id="TIGR01214">
    <property type="entry name" value="rmlD"/>
    <property type="match status" value="1"/>
</dbReference>
<dbReference type="Pfam" id="PF04321">
    <property type="entry name" value="RmlD_sub_bind"/>
    <property type="match status" value="1"/>
</dbReference>
<dbReference type="EMBL" id="SMCO01000012">
    <property type="protein sequence ID" value="TCV84254.1"/>
    <property type="molecule type" value="Genomic_DNA"/>
</dbReference>
<keyword evidence="6" id="KW-0521">NADP</keyword>
<evidence type="ECO:0000313" key="9">
    <source>
        <dbReference type="Proteomes" id="UP000295367"/>
    </source>
</evidence>
<evidence type="ECO:0000256" key="1">
    <source>
        <dbReference type="ARBA" id="ARBA00004781"/>
    </source>
</evidence>
<evidence type="ECO:0000256" key="5">
    <source>
        <dbReference type="ARBA" id="ARBA00048200"/>
    </source>
</evidence>
<dbReference type="InterPro" id="IPR029903">
    <property type="entry name" value="RmlD-like-bd"/>
</dbReference>
<dbReference type="GO" id="GO:0005829">
    <property type="term" value="C:cytosol"/>
    <property type="evidence" value="ECO:0007669"/>
    <property type="project" value="TreeGrafter"/>
</dbReference>
<dbReference type="SUPFAM" id="SSF51735">
    <property type="entry name" value="NAD(P)-binding Rossmann-fold domains"/>
    <property type="match status" value="1"/>
</dbReference>
<name>A0A4R3Y1X9_9PROT</name>
<dbReference type="RefSeq" id="WP_124945434.1">
    <property type="nucleotide sequence ID" value="NZ_BHVT01000015.1"/>
</dbReference>
<comment type="similarity">
    <text evidence="2 6">Belongs to the dTDP-4-dehydrorhamnose reductase family.</text>
</comment>
<keyword evidence="6" id="KW-0560">Oxidoreductase</keyword>
<comment type="catalytic activity">
    <reaction evidence="5 6">
        <text>dTDP-beta-L-rhamnose + NADP(+) = dTDP-4-dehydro-beta-L-rhamnose + NADPH + H(+)</text>
        <dbReference type="Rhea" id="RHEA:21796"/>
        <dbReference type="ChEBI" id="CHEBI:15378"/>
        <dbReference type="ChEBI" id="CHEBI:57510"/>
        <dbReference type="ChEBI" id="CHEBI:57783"/>
        <dbReference type="ChEBI" id="CHEBI:58349"/>
        <dbReference type="ChEBI" id="CHEBI:62830"/>
        <dbReference type="EC" id="1.1.1.133"/>
    </reaction>
</comment>
<dbReference type="InterPro" id="IPR005913">
    <property type="entry name" value="dTDP_dehydrorham_reduct"/>
</dbReference>
<dbReference type="FunFam" id="3.40.50.720:FF:000159">
    <property type="entry name" value="dTDP-4-dehydrorhamnose reductase"/>
    <property type="match status" value="1"/>
</dbReference>
<dbReference type="UniPathway" id="UPA00124"/>
<evidence type="ECO:0000256" key="4">
    <source>
        <dbReference type="ARBA" id="ARBA00017099"/>
    </source>
</evidence>